<evidence type="ECO:0000256" key="5">
    <source>
        <dbReference type="SAM" id="Phobius"/>
    </source>
</evidence>
<reference evidence="7 8" key="1">
    <citation type="submission" date="2022-05" db="EMBL/GenBank/DDBJ databases">
        <authorList>
            <consortium name="Genoscope - CEA"/>
            <person name="William W."/>
        </authorList>
    </citation>
    <scope>NUCLEOTIDE SEQUENCE [LARGE SCALE GENOMIC DNA]</scope>
</reference>
<keyword evidence="2 5" id="KW-0812">Transmembrane</keyword>
<evidence type="ECO:0000259" key="6">
    <source>
        <dbReference type="PROSITE" id="PS50261"/>
    </source>
</evidence>
<dbReference type="GO" id="GO:0005886">
    <property type="term" value="C:plasma membrane"/>
    <property type="evidence" value="ECO:0007669"/>
    <property type="project" value="TreeGrafter"/>
</dbReference>
<comment type="caution">
    <text evidence="7">The sequence shown here is derived from an EMBL/GenBank/DDBJ whole genome shotgun (WGS) entry which is preliminary data.</text>
</comment>
<dbReference type="PROSITE" id="PS50261">
    <property type="entry name" value="G_PROTEIN_RECEP_F2_4"/>
    <property type="match status" value="1"/>
</dbReference>
<dbReference type="PANTHER" id="PTHR12011:SF347">
    <property type="entry name" value="FI21270P1-RELATED"/>
    <property type="match status" value="1"/>
</dbReference>
<evidence type="ECO:0000313" key="7">
    <source>
        <dbReference type="EMBL" id="CAH3159356.1"/>
    </source>
</evidence>
<evidence type="ECO:0000256" key="1">
    <source>
        <dbReference type="ARBA" id="ARBA00004141"/>
    </source>
</evidence>
<keyword evidence="4 5" id="KW-0472">Membrane</keyword>
<sequence>MSHCNLRDHHCCCCNRWYIGLKKKGENWTWVNRKLLNMSKWAEERQSRGAVAHICKQSVNGDQGLFYNIHGSRNLAYICEIPKGKTKLLFIFKTELSKRHAKSSRVMRMLSMCSRSSSPLLPSQLASHSPCQLYSLSFWLSTSQTPFQLLSQSALQWTFQSTAVASSPSGSIKLRSTPSLPVWSLSSTLFSLSQSPSLSVSQSPFSQSPKSRSQLSSLQSPFDLPSSALLPSQSLLPSTSSSPLQSKMIQKLAAEYVSKLRRMDITNASSLQEAIVVLEVFITSIKNITRARDRALVTEEIEIKREFTFNVAVAFEEFALNYSKLHLIGTRSSQVIDNHIMVLGIQKTYYQNAGDFYLEDQELQASINVLSANFAKSVSLVVGIVYKDLHELLDLDQPIRNEDTRIMGVAMDPKPNKLEANVILKFRNLRVTTRSKLIKNVSVTFFFSPQGFSRDGCYVDPPESNSEDTVCRCNHLTHFSLLADFSYILENLSQIRLSLFVSLGAEQIISLAGINATEKTAVCVTVVALMHYFLMVAFCWMLVEEIHLYLFVVKVSNINTKMHMYHVISWGFPVIMIAISQSIAPEKYGIQIFTSYNRFCLLCFCWMSSTLTNNLIWIFVAFVIMIILTKSYPILNDPLNDI</sequence>
<evidence type="ECO:0000313" key="8">
    <source>
        <dbReference type="Proteomes" id="UP001159428"/>
    </source>
</evidence>
<proteinExistence type="predicted"/>
<dbReference type="InterPro" id="IPR016186">
    <property type="entry name" value="C-type_lectin-like/link_sf"/>
</dbReference>
<dbReference type="GO" id="GO:0007166">
    <property type="term" value="P:cell surface receptor signaling pathway"/>
    <property type="evidence" value="ECO:0007669"/>
    <property type="project" value="InterPro"/>
</dbReference>
<dbReference type="GO" id="GO:0004930">
    <property type="term" value="F:G protein-coupled receptor activity"/>
    <property type="evidence" value="ECO:0007669"/>
    <property type="project" value="InterPro"/>
</dbReference>
<dbReference type="Gene3D" id="1.20.1070.10">
    <property type="entry name" value="Rhodopsin 7-helix transmembrane proteins"/>
    <property type="match status" value="1"/>
</dbReference>
<dbReference type="Gene3D" id="3.10.100.10">
    <property type="entry name" value="Mannose-Binding Protein A, subunit A"/>
    <property type="match status" value="1"/>
</dbReference>
<evidence type="ECO:0000256" key="2">
    <source>
        <dbReference type="ARBA" id="ARBA00022692"/>
    </source>
</evidence>
<protein>
    <recommendedName>
        <fullName evidence="6">G-protein coupled receptors family 2 profile 2 domain-containing protein</fullName>
    </recommendedName>
</protein>
<evidence type="ECO:0000256" key="3">
    <source>
        <dbReference type="ARBA" id="ARBA00022989"/>
    </source>
</evidence>
<evidence type="ECO:0000256" key="4">
    <source>
        <dbReference type="ARBA" id="ARBA00023136"/>
    </source>
</evidence>
<accession>A0AAU9XUK4</accession>
<dbReference type="PANTHER" id="PTHR12011">
    <property type="entry name" value="ADHESION G-PROTEIN COUPLED RECEPTOR"/>
    <property type="match status" value="1"/>
</dbReference>
<dbReference type="Gene3D" id="2.60.220.50">
    <property type="match status" value="1"/>
</dbReference>
<comment type="subcellular location">
    <subcellularLocation>
        <location evidence="1">Membrane</location>
        <topology evidence="1">Multi-pass membrane protein</topology>
    </subcellularLocation>
</comment>
<dbReference type="Proteomes" id="UP001159428">
    <property type="component" value="Unassembled WGS sequence"/>
</dbReference>
<dbReference type="Pfam" id="PF00002">
    <property type="entry name" value="7tm_2"/>
    <property type="match status" value="1"/>
</dbReference>
<dbReference type="AlphaFoldDB" id="A0AAU9XUK4"/>
<dbReference type="InterPro" id="IPR017981">
    <property type="entry name" value="GPCR_2-like_7TM"/>
</dbReference>
<feature type="transmembrane region" description="Helical" evidence="5">
    <location>
        <begin position="615"/>
        <end position="635"/>
    </location>
</feature>
<name>A0AAU9XUK4_9CNID</name>
<feature type="transmembrane region" description="Helical" evidence="5">
    <location>
        <begin position="529"/>
        <end position="552"/>
    </location>
</feature>
<gene>
    <name evidence="7" type="ORF">PMEA_00031893</name>
</gene>
<organism evidence="7 8">
    <name type="scientific">Pocillopora meandrina</name>
    <dbReference type="NCBI Taxonomy" id="46732"/>
    <lineage>
        <taxon>Eukaryota</taxon>
        <taxon>Metazoa</taxon>
        <taxon>Cnidaria</taxon>
        <taxon>Anthozoa</taxon>
        <taxon>Hexacorallia</taxon>
        <taxon>Scleractinia</taxon>
        <taxon>Astrocoeniina</taxon>
        <taxon>Pocilloporidae</taxon>
        <taxon>Pocillopora</taxon>
    </lineage>
</organism>
<feature type="domain" description="G-protein coupled receptors family 2 profile 2" evidence="6">
    <location>
        <begin position="495"/>
        <end position="642"/>
    </location>
</feature>
<keyword evidence="3 5" id="KW-1133">Transmembrane helix</keyword>
<feature type="transmembrane region" description="Helical" evidence="5">
    <location>
        <begin position="564"/>
        <end position="584"/>
    </location>
</feature>
<dbReference type="InterPro" id="IPR000832">
    <property type="entry name" value="GPCR_2_secretin-like"/>
</dbReference>
<dbReference type="InterPro" id="IPR046338">
    <property type="entry name" value="GAIN_dom_sf"/>
</dbReference>
<keyword evidence="8" id="KW-1185">Reference proteome</keyword>
<dbReference type="EMBL" id="CALNXJ010000071">
    <property type="protein sequence ID" value="CAH3159356.1"/>
    <property type="molecule type" value="Genomic_DNA"/>
</dbReference>